<dbReference type="AlphaFoldDB" id="A0A167QJB5"/>
<feature type="compositionally biased region" description="Polar residues" evidence="1">
    <location>
        <begin position="1"/>
        <end position="17"/>
    </location>
</feature>
<feature type="compositionally biased region" description="Basic and acidic residues" evidence="1">
    <location>
        <begin position="23"/>
        <end position="32"/>
    </location>
</feature>
<dbReference type="OrthoDB" id="10597675at2759"/>
<reference evidence="3" key="1">
    <citation type="submission" date="2015-06" db="EMBL/GenBank/DDBJ databases">
        <title>Expansion of signal transduction pathways in fungi by whole-genome duplication.</title>
        <authorList>
            <consortium name="DOE Joint Genome Institute"/>
            <person name="Corrochano L.M."/>
            <person name="Kuo A."/>
            <person name="Marcet-Houben M."/>
            <person name="Polaino S."/>
            <person name="Salamov A."/>
            <person name="Villalobos J.M."/>
            <person name="Alvarez M.I."/>
            <person name="Avalos J."/>
            <person name="Benito E.P."/>
            <person name="Benoit I."/>
            <person name="Burger G."/>
            <person name="Camino L.P."/>
            <person name="Canovas D."/>
            <person name="Cerda-Olmedo E."/>
            <person name="Cheng J.-F."/>
            <person name="Dominguez A."/>
            <person name="Elias M."/>
            <person name="Eslava A.P."/>
            <person name="Glaser F."/>
            <person name="Grimwood J."/>
            <person name="Gutierrez G."/>
            <person name="Heitman J."/>
            <person name="Henrissat B."/>
            <person name="Iturriaga E.A."/>
            <person name="Lang B.F."/>
            <person name="Lavin J.L."/>
            <person name="Lee S."/>
            <person name="Li W."/>
            <person name="Lindquist E."/>
            <person name="Lopez-Garcia S."/>
            <person name="Luque E.M."/>
            <person name="Marcos A.T."/>
            <person name="Martin J."/>
            <person name="McCluskey K."/>
            <person name="Medina H.R."/>
            <person name="Miralles-Duran A."/>
            <person name="Miyazaki A."/>
            <person name="Munoz-Torres E."/>
            <person name="Oguiza J.A."/>
            <person name="Ohm R."/>
            <person name="Olmedo M."/>
            <person name="Orejas M."/>
            <person name="Ortiz-Castellanos L."/>
            <person name="Pisabarro A.G."/>
            <person name="Rodriguez-Romero J."/>
            <person name="Ruiz-Herrera J."/>
            <person name="Ruiz-Vazquez R."/>
            <person name="Sanz C."/>
            <person name="Schackwitz W."/>
            <person name="Schmutz J."/>
            <person name="Shahriari M."/>
            <person name="Shelest E."/>
            <person name="Silva-Franco F."/>
            <person name="Soanes D."/>
            <person name="Syed K."/>
            <person name="Tagua V.G."/>
            <person name="Talbot N.J."/>
            <person name="Thon M."/>
            <person name="De vries R.P."/>
            <person name="Wiebenga A."/>
            <person name="Yadav J.S."/>
            <person name="Braun E.L."/>
            <person name="Baker S."/>
            <person name="Garre V."/>
            <person name="Horwitz B."/>
            <person name="Torres-Martinez S."/>
            <person name="Idnurm A."/>
            <person name="Herrera-Estrella A."/>
            <person name="Gabaldon T."/>
            <person name="Grigoriev I.V."/>
        </authorList>
    </citation>
    <scope>NUCLEOTIDE SEQUENCE [LARGE SCALE GENOMIC DNA]</scope>
    <source>
        <strain evidence="3">NRRL 1555(-)</strain>
    </source>
</reference>
<gene>
    <name evidence="2" type="ORF">PHYBLDRAFT_162845</name>
</gene>
<proteinExistence type="predicted"/>
<name>A0A167QJB5_PHYB8</name>
<protein>
    <recommendedName>
        <fullName evidence="4">Retrotransposon gag domain-containing protein</fullName>
    </recommendedName>
</protein>
<dbReference type="VEuPathDB" id="FungiDB:PHYBLDRAFT_162845"/>
<dbReference type="RefSeq" id="XP_018297827.1">
    <property type="nucleotide sequence ID" value="XM_018434700.1"/>
</dbReference>
<dbReference type="EMBL" id="KV440972">
    <property type="protein sequence ID" value="OAD79787.1"/>
    <property type="molecule type" value="Genomic_DNA"/>
</dbReference>
<evidence type="ECO:0008006" key="4">
    <source>
        <dbReference type="Google" id="ProtNLM"/>
    </source>
</evidence>
<evidence type="ECO:0000256" key="1">
    <source>
        <dbReference type="SAM" id="MobiDB-lite"/>
    </source>
</evidence>
<organism evidence="2 3">
    <name type="scientific">Phycomyces blakesleeanus (strain ATCC 8743b / DSM 1359 / FGSC 10004 / NBRC 33097 / NRRL 1555)</name>
    <dbReference type="NCBI Taxonomy" id="763407"/>
    <lineage>
        <taxon>Eukaryota</taxon>
        <taxon>Fungi</taxon>
        <taxon>Fungi incertae sedis</taxon>
        <taxon>Mucoromycota</taxon>
        <taxon>Mucoromycotina</taxon>
        <taxon>Mucoromycetes</taxon>
        <taxon>Mucorales</taxon>
        <taxon>Phycomycetaceae</taxon>
        <taxon>Phycomyces</taxon>
    </lineage>
</organism>
<evidence type="ECO:0000313" key="2">
    <source>
        <dbReference type="EMBL" id="OAD79787.1"/>
    </source>
</evidence>
<evidence type="ECO:0000313" key="3">
    <source>
        <dbReference type="Proteomes" id="UP000077315"/>
    </source>
</evidence>
<dbReference type="GeneID" id="28995606"/>
<feature type="region of interest" description="Disordered" evidence="1">
    <location>
        <begin position="1"/>
        <end position="60"/>
    </location>
</feature>
<keyword evidence="3" id="KW-1185">Reference proteome</keyword>
<dbReference type="InParanoid" id="A0A167QJB5"/>
<dbReference type="Proteomes" id="UP000077315">
    <property type="component" value="Unassembled WGS sequence"/>
</dbReference>
<accession>A0A167QJB5</accession>
<sequence>MEHKTNNNSCNEPSLDSQVAKLPKAEDVEALRESSGNMDISKETTPGDAIEESGRNPTQTSIQITKELLRRLHEELCEISMSGLDPDSKKDLIIKNINKLNRRMTLLTRQSDNQGEVDQNSAGVEETIASEPKIVANFTYSLRDVPRFQLTTMYKVYFPNEPMYDNVWQFTTAYEIFMNIIGLDCEKDWKRFIPVAFHPSFMYWVKEKLIAAPTWPEARELIEKRLDINFSRSKARMNVLGMRIGSNESVEDYSMRFLEAAYMARMDTKDYALGEIFMCGLPSSWYNILYDNLDSNPETSSFLKTVEDVTEAAKDITIDRFDSYGKRKFSGEPE</sequence>